<dbReference type="NCBIfam" id="TIGR00684">
    <property type="entry name" value="narJ"/>
    <property type="match status" value="1"/>
</dbReference>
<name>A0ABC8AWM4_9NOCA</name>
<dbReference type="PANTHER" id="PTHR43680">
    <property type="entry name" value="NITRATE REDUCTASE MOLYBDENUM COFACTOR ASSEMBLY CHAPERONE"/>
    <property type="match status" value="1"/>
</dbReference>
<dbReference type="Proteomes" id="UP000180166">
    <property type="component" value="Chromosome"/>
</dbReference>
<evidence type="ECO:0000313" key="4">
    <source>
        <dbReference type="Proteomes" id="UP000180166"/>
    </source>
</evidence>
<evidence type="ECO:0000256" key="1">
    <source>
        <dbReference type="ARBA" id="ARBA00023063"/>
    </source>
</evidence>
<dbReference type="PANTHER" id="PTHR43680:SF2">
    <property type="entry name" value="NITRATE REDUCTASE MOLYBDENUM COFACTOR ASSEMBLY CHAPERONE NARJ"/>
    <property type="match status" value="1"/>
</dbReference>
<dbReference type="InterPro" id="IPR036411">
    <property type="entry name" value="TorD-like_sf"/>
</dbReference>
<dbReference type="InterPro" id="IPR020945">
    <property type="entry name" value="DMSO/NO3_reduct_chaperone"/>
</dbReference>
<sequence>MRRKSARPVLGDAQRSAAWQVQSLLLGYPDETLLDSLPMLARVVSALPEAVGAPLQRVLSYLEPSRQLSAATAYVDTFDHRKRFSPYLTWFFCGDTRRRGMALLKIKQVYLAAGSVPGDDELPDHLAVVLEFASAHPVPGQRLLEEHRASIEVMRMALRDADSPWAGVLESVSATLRPLHGDEREAVVRLIASGPPDEGVGLEPFAPPVHQPDMLGMPQMIGARR</sequence>
<dbReference type="EMBL" id="CP017839">
    <property type="protein sequence ID" value="APA98553.1"/>
    <property type="molecule type" value="Genomic_DNA"/>
</dbReference>
<dbReference type="InterPro" id="IPR003765">
    <property type="entry name" value="NO3_reductase_chaperone_NarJ"/>
</dbReference>
<organism evidence="3 4">
    <name type="scientific">Nocardia seriolae</name>
    <dbReference type="NCBI Taxonomy" id="37332"/>
    <lineage>
        <taxon>Bacteria</taxon>
        <taxon>Bacillati</taxon>
        <taxon>Actinomycetota</taxon>
        <taxon>Actinomycetes</taxon>
        <taxon>Mycobacteriales</taxon>
        <taxon>Nocardiaceae</taxon>
        <taxon>Nocardia</taxon>
    </lineage>
</organism>
<proteinExistence type="predicted"/>
<dbReference type="SUPFAM" id="SSF89155">
    <property type="entry name" value="TorD-like"/>
    <property type="match status" value="1"/>
</dbReference>
<accession>A0ABC8AWM4</accession>
<evidence type="ECO:0000256" key="2">
    <source>
        <dbReference type="SAM" id="MobiDB-lite"/>
    </source>
</evidence>
<dbReference type="KEGG" id="nsr:NS506_04505"/>
<feature type="region of interest" description="Disordered" evidence="2">
    <location>
        <begin position="205"/>
        <end position="225"/>
    </location>
</feature>
<reference evidence="3 4" key="1">
    <citation type="submission" date="2016-10" db="EMBL/GenBank/DDBJ databases">
        <title>Genome sequence of Nocardia seriolae strain EM150506, isolated from Anguila japonica.</title>
        <authorList>
            <person name="Han H.-J."/>
        </authorList>
    </citation>
    <scope>NUCLEOTIDE SEQUENCE [LARGE SCALE GENOMIC DNA]</scope>
    <source>
        <strain evidence="3 4">EM150506</strain>
    </source>
</reference>
<dbReference type="RefSeq" id="WP_071344136.1">
    <property type="nucleotide sequence ID" value="NZ_CP017839.1"/>
</dbReference>
<keyword evidence="1" id="KW-0534">Nitrate assimilation</keyword>
<evidence type="ECO:0000313" key="3">
    <source>
        <dbReference type="EMBL" id="APA98553.1"/>
    </source>
</evidence>
<dbReference type="GO" id="GO:0042128">
    <property type="term" value="P:nitrate assimilation"/>
    <property type="evidence" value="ECO:0007669"/>
    <property type="project" value="UniProtKB-KW"/>
</dbReference>
<dbReference type="AlphaFoldDB" id="A0ABC8AWM4"/>
<dbReference type="Pfam" id="PF02613">
    <property type="entry name" value="Nitrate_red_del"/>
    <property type="match status" value="1"/>
</dbReference>
<dbReference type="Gene3D" id="1.10.3480.10">
    <property type="entry name" value="TorD-like"/>
    <property type="match status" value="1"/>
</dbReference>
<gene>
    <name evidence="3" type="ORF">NS506_04505</name>
</gene>
<protein>
    <submittedName>
        <fullName evidence="3">Nitrate reductase-like protein NarX</fullName>
    </submittedName>
</protein>